<evidence type="ECO:0008006" key="10">
    <source>
        <dbReference type="Google" id="ProtNLM"/>
    </source>
</evidence>
<evidence type="ECO:0000256" key="6">
    <source>
        <dbReference type="ARBA" id="ARBA00022989"/>
    </source>
</evidence>
<dbReference type="PANTHER" id="PTHR11048">
    <property type="entry name" value="PRENYLTRANSFERASES"/>
    <property type="match status" value="1"/>
</dbReference>
<comment type="similarity">
    <text evidence="3">Belongs to the UbiA prenyltransferase family.</text>
</comment>
<dbReference type="PANTHER" id="PTHR11048:SF28">
    <property type="entry name" value="4-HYDROXYBENZOATE POLYPRENYLTRANSFERASE, MITOCHONDRIAL"/>
    <property type="match status" value="1"/>
</dbReference>
<dbReference type="InterPro" id="IPR006371">
    <property type="entry name" value="Polyprenyltransferase_UbiA-li"/>
</dbReference>
<feature type="transmembrane region" description="Helical" evidence="8">
    <location>
        <begin position="270"/>
        <end position="291"/>
    </location>
</feature>
<evidence type="ECO:0000256" key="8">
    <source>
        <dbReference type="SAM" id="Phobius"/>
    </source>
</evidence>
<evidence type="ECO:0000313" key="9">
    <source>
        <dbReference type="EMBL" id="SUZ87634.1"/>
    </source>
</evidence>
<feature type="transmembrane region" description="Helical" evidence="8">
    <location>
        <begin position="116"/>
        <end position="133"/>
    </location>
</feature>
<dbReference type="Gene3D" id="1.20.120.1780">
    <property type="entry name" value="UbiA prenyltransferase"/>
    <property type="match status" value="1"/>
</dbReference>
<feature type="transmembrane region" description="Helical" evidence="8">
    <location>
        <begin position="238"/>
        <end position="258"/>
    </location>
</feature>
<accession>A0A381R8V4</accession>
<evidence type="ECO:0000256" key="5">
    <source>
        <dbReference type="ARBA" id="ARBA00022692"/>
    </source>
</evidence>
<keyword evidence="6 8" id="KW-1133">Transmembrane helix</keyword>
<dbReference type="FunFam" id="1.20.120.1780:FF:000001">
    <property type="entry name" value="4-hydroxybenzoate octaprenyltransferase"/>
    <property type="match status" value="1"/>
</dbReference>
<gene>
    <name evidence="9" type="ORF">METZ01_LOCUS40488</name>
</gene>
<feature type="transmembrane region" description="Helical" evidence="8">
    <location>
        <begin position="210"/>
        <end position="232"/>
    </location>
</feature>
<feature type="transmembrane region" description="Helical" evidence="8">
    <location>
        <begin position="21"/>
        <end position="42"/>
    </location>
</feature>
<dbReference type="Gene3D" id="1.10.357.140">
    <property type="entry name" value="UbiA prenyltransferase"/>
    <property type="match status" value="1"/>
</dbReference>
<dbReference type="InterPro" id="IPR000537">
    <property type="entry name" value="UbiA_prenyltransferase"/>
</dbReference>
<reference evidence="9" key="1">
    <citation type="submission" date="2018-05" db="EMBL/GenBank/DDBJ databases">
        <authorList>
            <person name="Lanie J.A."/>
            <person name="Ng W.-L."/>
            <person name="Kazmierczak K.M."/>
            <person name="Andrzejewski T.M."/>
            <person name="Davidsen T.M."/>
            <person name="Wayne K.J."/>
            <person name="Tettelin H."/>
            <person name="Glass J.I."/>
            <person name="Rusch D."/>
            <person name="Podicherti R."/>
            <person name="Tsui H.-C.T."/>
            <person name="Winkler M.E."/>
        </authorList>
    </citation>
    <scope>NUCLEOTIDE SEQUENCE</scope>
</reference>
<proteinExistence type="inferred from homology"/>
<dbReference type="FunFam" id="1.10.357.140:FF:000008">
    <property type="entry name" value="4-hydroxybenzoate octaprenyltransferase"/>
    <property type="match status" value="1"/>
</dbReference>
<dbReference type="AlphaFoldDB" id="A0A381R8V4"/>
<evidence type="ECO:0000256" key="3">
    <source>
        <dbReference type="ARBA" id="ARBA00005985"/>
    </source>
</evidence>
<comment type="subcellular location">
    <subcellularLocation>
        <location evidence="2">Membrane</location>
        <topology evidence="2">Multi-pass membrane protein</topology>
    </subcellularLocation>
</comment>
<feature type="transmembrane region" description="Helical" evidence="8">
    <location>
        <begin position="140"/>
        <end position="160"/>
    </location>
</feature>
<feature type="transmembrane region" description="Helical" evidence="8">
    <location>
        <begin position="48"/>
        <end position="69"/>
    </location>
</feature>
<dbReference type="InterPro" id="IPR044878">
    <property type="entry name" value="UbiA_sf"/>
</dbReference>
<feature type="non-terminal residue" evidence="9">
    <location>
        <position position="1"/>
    </location>
</feature>
<organism evidence="9">
    <name type="scientific">marine metagenome</name>
    <dbReference type="NCBI Taxonomy" id="408172"/>
    <lineage>
        <taxon>unclassified sequences</taxon>
        <taxon>metagenomes</taxon>
        <taxon>ecological metagenomes</taxon>
    </lineage>
</organism>
<dbReference type="GO" id="GO:0006744">
    <property type="term" value="P:ubiquinone biosynthetic process"/>
    <property type="evidence" value="ECO:0007669"/>
    <property type="project" value="TreeGrafter"/>
</dbReference>
<sequence length="292" mass="32546">VIFGEFPLLAKLSAIFSDIKIQHTVFALPFAVMSAFIAAGGLPETKKLAWVVACMVGARSAAMAFNRIVDARYDMKNPRTQGRALPSGRVDERSYWLFLIAFSLVFVFSAGMLNQLALYLSPLALIIVFFYSLTKRFTVYSHFWLGLAISIAPVGAWVAIREEISFISLLLGAVVVFWLVGFDILYSCMDVEFDRESNLKSIPQRFGIENALRIAFVSHGLTVLFLFVLLQFVDELGVLYSIGVIIVAGLLMYEHSLVSPGDLSKINIAFFNMNGIISIGLMFFVIADYVWM</sequence>
<protein>
    <recommendedName>
        <fullName evidence="10">4-hydroxybenzoate octaprenyltransferase</fullName>
    </recommendedName>
</protein>
<feature type="transmembrane region" description="Helical" evidence="8">
    <location>
        <begin position="166"/>
        <end position="189"/>
    </location>
</feature>
<dbReference type="InterPro" id="IPR039653">
    <property type="entry name" value="Prenyltransferase"/>
</dbReference>
<dbReference type="GO" id="GO:0005886">
    <property type="term" value="C:plasma membrane"/>
    <property type="evidence" value="ECO:0007669"/>
    <property type="project" value="TreeGrafter"/>
</dbReference>
<evidence type="ECO:0000256" key="4">
    <source>
        <dbReference type="ARBA" id="ARBA00022679"/>
    </source>
</evidence>
<keyword evidence="5 8" id="KW-0812">Transmembrane</keyword>
<name>A0A381R8V4_9ZZZZ</name>
<dbReference type="EMBL" id="UINC01001734">
    <property type="protein sequence ID" value="SUZ87634.1"/>
    <property type="molecule type" value="Genomic_DNA"/>
</dbReference>
<dbReference type="NCBIfam" id="TIGR01475">
    <property type="entry name" value="ubiA_other"/>
    <property type="match status" value="1"/>
</dbReference>
<dbReference type="GO" id="GO:0016765">
    <property type="term" value="F:transferase activity, transferring alkyl or aryl (other than methyl) groups"/>
    <property type="evidence" value="ECO:0007669"/>
    <property type="project" value="InterPro"/>
</dbReference>
<keyword evidence="7 8" id="KW-0472">Membrane</keyword>
<evidence type="ECO:0000256" key="2">
    <source>
        <dbReference type="ARBA" id="ARBA00004141"/>
    </source>
</evidence>
<evidence type="ECO:0000256" key="1">
    <source>
        <dbReference type="ARBA" id="ARBA00001946"/>
    </source>
</evidence>
<dbReference type="CDD" id="cd13959">
    <property type="entry name" value="PT_UbiA_COQ2"/>
    <property type="match status" value="1"/>
</dbReference>
<comment type="cofactor">
    <cofactor evidence="1">
        <name>Mg(2+)</name>
        <dbReference type="ChEBI" id="CHEBI:18420"/>
    </cofactor>
</comment>
<dbReference type="Pfam" id="PF01040">
    <property type="entry name" value="UbiA"/>
    <property type="match status" value="1"/>
</dbReference>
<feature type="transmembrane region" description="Helical" evidence="8">
    <location>
        <begin position="93"/>
        <end position="110"/>
    </location>
</feature>
<evidence type="ECO:0000256" key="7">
    <source>
        <dbReference type="ARBA" id="ARBA00023136"/>
    </source>
</evidence>
<keyword evidence="4" id="KW-0808">Transferase</keyword>